<name>A0ABS1JUX1_9BURK</name>
<evidence type="ECO:0000313" key="2">
    <source>
        <dbReference type="Proteomes" id="UP000622707"/>
    </source>
</evidence>
<dbReference type="Proteomes" id="UP000622707">
    <property type="component" value="Unassembled WGS sequence"/>
</dbReference>
<reference evidence="1 2" key="1">
    <citation type="journal article" date="2017" name="Int. J. Syst. Evol. Microbiol.">
        <title>Ramlibacter alkalitolerans sp. nov., alkali-tolerant bacterium isolated from soil of ginseng.</title>
        <authorList>
            <person name="Lee D.H."/>
            <person name="Cha C.J."/>
        </authorList>
    </citation>
    <scope>NUCLEOTIDE SEQUENCE [LARGE SCALE GENOMIC DNA]</scope>
    <source>
        <strain evidence="1 2">KACC 19305</strain>
    </source>
</reference>
<gene>
    <name evidence="1" type="ORF">JI746_23020</name>
</gene>
<sequence>MAWQIRGEYMETCNCAFLCPCIVTNLQGQPTEGDCKAALAMHIDEGSMDGVSLDGVDFIAILQSKGPMGAGDMTVGLVVDAAASDAQVQAITAIASGAAGGPLAMMAPLVGRFAGVERASVSIRGEGGKWSARAGELIDQACEGVLNMEGRPLVLDNASHPVSSRIALARAARSMFKVFGIEWKDETGTRNAHYAPFSWAG</sequence>
<protein>
    <submittedName>
        <fullName evidence="1">DUF1326 domain-containing protein</fullName>
    </submittedName>
</protein>
<dbReference type="InterPro" id="IPR009758">
    <property type="entry name" value="DUF1326"/>
</dbReference>
<organism evidence="1 2">
    <name type="scientific">Ramlibacter alkalitolerans</name>
    <dbReference type="NCBI Taxonomy" id="2039631"/>
    <lineage>
        <taxon>Bacteria</taxon>
        <taxon>Pseudomonadati</taxon>
        <taxon>Pseudomonadota</taxon>
        <taxon>Betaproteobacteria</taxon>
        <taxon>Burkholderiales</taxon>
        <taxon>Comamonadaceae</taxon>
        <taxon>Ramlibacter</taxon>
    </lineage>
</organism>
<dbReference type="EMBL" id="JAEQND010000014">
    <property type="protein sequence ID" value="MBL0427997.1"/>
    <property type="molecule type" value="Genomic_DNA"/>
</dbReference>
<comment type="caution">
    <text evidence="1">The sequence shown here is derived from an EMBL/GenBank/DDBJ whole genome shotgun (WGS) entry which is preliminary data.</text>
</comment>
<keyword evidence="2" id="KW-1185">Reference proteome</keyword>
<proteinExistence type="predicted"/>
<evidence type="ECO:0000313" key="1">
    <source>
        <dbReference type="EMBL" id="MBL0427997.1"/>
    </source>
</evidence>
<accession>A0ABS1JUX1</accession>
<dbReference type="Pfam" id="PF07040">
    <property type="entry name" value="DUF1326"/>
    <property type="match status" value="1"/>
</dbReference>
<dbReference type="RefSeq" id="WP_201692623.1">
    <property type="nucleotide sequence ID" value="NZ_JAEQND010000014.1"/>
</dbReference>